<feature type="domain" description="Nephrocystin 3-like N-terminal" evidence="2">
    <location>
        <begin position="131"/>
        <end position="172"/>
    </location>
</feature>
<evidence type="ECO:0000313" key="4">
    <source>
        <dbReference type="Proteomes" id="UP000001312"/>
    </source>
</evidence>
<dbReference type="EMBL" id="CH476627">
    <property type="protein sequence ID" value="EDO03805.1"/>
    <property type="molecule type" value="Genomic_DNA"/>
</dbReference>
<dbReference type="InParanoid" id="A7ELT9"/>
<name>A7ELT9_SCLS1</name>
<keyword evidence="4" id="KW-1185">Reference proteome</keyword>
<evidence type="ECO:0000256" key="1">
    <source>
        <dbReference type="ARBA" id="ARBA00022737"/>
    </source>
</evidence>
<proteinExistence type="predicted"/>
<protein>
    <recommendedName>
        <fullName evidence="2">Nephrocystin 3-like N-terminal domain-containing protein</fullName>
    </recommendedName>
</protein>
<reference evidence="4" key="1">
    <citation type="journal article" date="2011" name="PLoS Genet.">
        <title>Genomic analysis of the necrotrophic fungal pathogens Sclerotinia sclerotiorum and Botrytis cinerea.</title>
        <authorList>
            <person name="Amselem J."/>
            <person name="Cuomo C.A."/>
            <person name="van Kan J.A."/>
            <person name="Viaud M."/>
            <person name="Benito E.P."/>
            <person name="Couloux A."/>
            <person name="Coutinho P.M."/>
            <person name="de Vries R.P."/>
            <person name="Dyer P.S."/>
            <person name="Fillinger S."/>
            <person name="Fournier E."/>
            <person name="Gout L."/>
            <person name="Hahn M."/>
            <person name="Kohn L."/>
            <person name="Lapalu N."/>
            <person name="Plummer K.M."/>
            <person name="Pradier J.M."/>
            <person name="Quevillon E."/>
            <person name="Sharon A."/>
            <person name="Simon A."/>
            <person name="ten Have A."/>
            <person name="Tudzynski B."/>
            <person name="Tudzynski P."/>
            <person name="Wincker P."/>
            <person name="Andrew M."/>
            <person name="Anthouard V."/>
            <person name="Beever R.E."/>
            <person name="Beffa R."/>
            <person name="Benoit I."/>
            <person name="Bouzid O."/>
            <person name="Brault B."/>
            <person name="Chen Z."/>
            <person name="Choquer M."/>
            <person name="Collemare J."/>
            <person name="Cotton P."/>
            <person name="Danchin E.G."/>
            <person name="Da Silva C."/>
            <person name="Gautier A."/>
            <person name="Giraud C."/>
            <person name="Giraud T."/>
            <person name="Gonzalez C."/>
            <person name="Grossetete S."/>
            <person name="Guldener U."/>
            <person name="Henrissat B."/>
            <person name="Howlett B.J."/>
            <person name="Kodira C."/>
            <person name="Kretschmer M."/>
            <person name="Lappartient A."/>
            <person name="Leroch M."/>
            <person name="Levis C."/>
            <person name="Mauceli E."/>
            <person name="Neuveglise C."/>
            <person name="Oeser B."/>
            <person name="Pearson M."/>
            <person name="Poulain J."/>
            <person name="Poussereau N."/>
            <person name="Quesneville H."/>
            <person name="Rascle C."/>
            <person name="Schumacher J."/>
            <person name="Segurens B."/>
            <person name="Sexton A."/>
            <person name="Silva E."/>
            <person name="Sirven C."/>
            <person name="Soanes D.M."/>
            <person name="Talbot N.J."/>
            <person name="Templeton M."/>
            <person name="Yandava C."/>
            <person name="Yarden O."/>
            <person name="Zeng Q."/>
            <person name="Rollins J.A."/>
            <person name="Lebrun M.H."/>
            <person name="Dickman M."/>
        </authorList>
    </citation>
    <scope>NUCLEOTIDE SEQUENCE [LARGE SCALE GENOMIC DNA]</scope>
    <source>
        <strain evidence="4">ATCC 18683 / 1980 / Ss-1</strain>
    </source>
</reference>
<keyword evidence="1" id="KW-0677">Repeat</keyword>
<dbReference type="Pfam" id="PF24883">
    <property type="entry name" value="NPHP3_N"/>
    <property type="match status" value="1"/>
</dbReference>
<dbReference type="KEGG" id="ssl:SS1G_06286"/>
<dbReference type="RefSeq" id="XP_001593364.1">
    <property type="nucleotide sequence ID" value="XM_001593314.1"/>
</dbReference>
<dbReference type="InterPro" id="IPR056884">
    <property type="entry name" value="NPHP3-like_N"/>
</dbReference>
<evidence type="ECO:0000313" key="3">
    <source>
        <dbReference type="EMBL" id="EDO03805.1"/>
    </source>
</evidence>
<evidence type="ECO:0000259" key="2">
    <source>
        <dbReference type="Pfam" id="PF24883"/>
    </source>
</evidence>
<dbReference type="GeneID" id="5488955"/>
<dbReference type="AlphaFoldDB" id="A7ELT9"/>
<sequence length="373" mass="41990">MPVYGAFLTSYLNRKALEHISCFSCGDTNYPFLFGKRRTLPSVCLGTFQGNNGNDKGPLIDLIFVHGLRARSRKAWSISEDARHYWPKEGLPHDPDFKNVKISSLGFKADWAETNGNELDVSNFAQSLLIRWLAKSSSDAPPVFWLSRNPASGKYVLAGHVIDHLEQKILHHQMARSNPDLHYKSSQYDGDIKSFLQNHLDELPLGTLERQEELTERILAIEKVKFPTFGTRDQFIASSGISSRQIWDFETGGTKRSFKLGCRIIAFRFTPENHGLILLANVLISPGLKIIAISSKAVPVFLFGLYNEVECSELVQDQGLMKSLGGTYYHASAMAFNPNPDVNLLVVYHGYEELVVFDSKTIEFKHRTPDVHA</sequence>
<dbReference type="HOGENOM" id="CLU_742192_0_0_1"/>
<accession>A7ELT9</accession>
<gene>
    <name evidence="3" type="ORF">SS1G_06286</name>
</gene>
<organism evidence="3 4">
    <name type="scientific">Sclerotinia sclerotiorum (strain ATCC 18683 / 1980 / Ss-1)</name>
    <name type="common">White mold</name>
    <name type="synonym">Whetzelinia sclerotiorum</name>
    <dbReference type="NCBI Taxonomy" id="665079"/>
    <lineage>
        <taxon>Eukaryota</taxon>
        <taxon>Fungi</taxon>
        <taxon>Dikarya</taxon>
        <taxon>Ascomycota</taxon>
        <taxon>Pezizomycotina</taxon>
        <taxon>Leotiomycetes</taxon>
        <taxon>Helotiales</taxon>
        <taxon>Sclerotiniaceae</taxon>
        <taxon>Sclerotinia</taxon>
    </lineage>
</organism>
<dbReference type="Proteomes" id="UP000001312">
    <property type="component" value="Unassembled WGS sequence"/>
</dbReference>